<dbReference type="GO" id="GO:0016787">
    <property type="term" value="F:hydrolase activity"/>
    <property type="evidence" value="ECO:0007669"/>
    <property type="project" value="UniProtKB-KW"/>
</dbReference>
<dbReference type="InterPro" id="IPR001279">
    <property type="entry name" value="Metallo-B-lactamas"/>
</dbReference>
<evidence type="ECO:0000313" key="10">
    <source>
        <dbReference type="EMBL" id="GGF97548.1"/>
    </source>
</evidence>
<dbReference type="Pfam" id="PF00753">
    <property type="entry name" value="Lactamase_B"/>
    <property type="match status" value="1"/>
</dbReference>
<feature type="domain" description="Metallo-beta-lactamase" evidence="9">
    <location>
        <begin position="42"/>
        <end position="253"/>
    </location>
</feature>
<name>A0A917FS82_9BACL</name>
<comment type="function">
    <text evidence="7">Counteracts the endogenous Pycsar antiviral defense system. Phosphodiesterase that enables metal-dependent hydrolysis of host cyclic nucleotide Pycsar defense signals such as cCMP and cUMP.</text>
</comment>
<dbReference type="SUPFAM" id="SSF56281">
    <property type="entry name" value="Metallo-hydrolase/oxidoreductase"/>
    <property type="match status" value="1"/>
</dbReference>
<dbReference type="SMART" id="SM00849">
    <property type="entry name" value="Lactamase_B"/>
    <property type="match status" value="1"/>
</dbReference>
<dbReference type="InterPro" id="IPR051013">
    <property type="entry name" value="MBL_superfamily_lactonases"/>
</dbReference>
<comment type="caution">
    <text evidence="10">The sequence shown here is derived from an EMBL/GenBank/DDBJ whole genome shotgun (WGS) entry which is preliminary data.</text>
</comment>
<evidence type="ECO:0000256" key="8">
    <source>
        <dbReference type="ARBA" id="ARBA00048505"/>
    </source>
</evidence>
<dbReference type="Gene3D" id="3.60.15.10">
    <property type="entry name" value="Ribonuclease Z/Hydroxyacylglutathione hydrolase-like"/>
    <property type="match status" value="1"/>
</dbReference>
<dbReference type="CDD" id="cd07729">
    <property type="entry name" value="AHL_lactonase_MBL-fold"/>
    <property type="match status" value="1"/>
</dbReference>
<dbReference type="GO" id="GO:0046872">
    <property type="term" value="F:metal ion binding"/>
    <property type="evidence" value="ECO:0007669"/>
    <property type="project" value="UniProtKB-KW"/>
</dbReference>
<dbReference type="InterPro" id="IPR036866">
    <property type="entry name" value="RibonucZ/Hydroxyglut_hydro"/>
</dbReference>
<evidence type="ECO:0000256" key="3">
    <source>
        <dbReference type="ARBA" id="ARBA00022723"/>
    </source>
</evidence>
<dbReference type="PANTHER" id="PTHR42978">
    <property type="entry name" value="QUORUM-QUENCHING LACTONASE YTNP-RELATED-RELATED"/>
    <property type="match status" value="1"/>
</dbReference>
<keyword evidence="5" id="KW-0862">Zinc</keyword>
<comment type="catalytic activity">
    <reaction evidence="6">
        <text>3',5'-cyclic CMP + H2O = CMP + H(+)</text>
        <dbReference type="Rhea" id="RHEA:72675"/>
        <dbReference type="ChEBI" id="CHEBI:15377"/>
        <dbReference type="ChEBI" id="CHEBI:15378"/>
        <dbReference type="ChEBI" id="CHEBI:58003"/>
        <dbReference type="ChEBI" id="CHEBI:60377"/>
    </reaction>
    <physiologicalReaction direction="left-to-right" evidence="6">
        <dbReference type="Rhea" id="RHEA:72676"/>
    </physiologicalReaction>
</comment>
<keyword evidence="11" id="KW-1185">Reference proteome</keyword>
<dbReference type="Proteomes" id="UP000644756">
    <property type="component" value="Unassembled WGS sequence"/>
</dbReference>
<dbReference type="PANTHER" id="PTHR42978:SF7">
    <property type="entry name" value="METALLO-HYDROLASE RV2300C-RELATED"/>
    <property type="match status" value="1"/>
</dbReference>
<evidence type="ECO:0000256" key="6">
    <source>
        <dbReference type="ARBA" id="ARBA00034221"/>
    </source>
</evidence>
<comment type="cofactor">
    <cofactor evidence="1">
        <name>Zn(2+)</name>
        <dbReference type="ChEBI" id="CHEBI:29105"/>
    </cofactor>
</comment>
<comment type="catalytic activity">
    <reaction evidence="8">
        <text>3',5'-cyclic UMP + H2O = UMP + H(+)</text>
        <dbReference type="Rhea" id="RHEA:70575"/>
        <dbReference type="ChEBI" id="CHEBI:15377"/>
        <dbReference type="ChEBI" id="CHEBI:15378"/>
        <dbReference type="ChEBI" id="CHEBI:57865"/>
        <dbReference type="ChEBI" id="CHEBI:184387"/>
    </reaction>
    <physiologicalReaction direction="left-to-right" evidence="8">
        <dbReference type="Rhea" id="RHEA:70576"/>
    </physiologicalReaction>
</comment>
<organism evidence="10 11">
    <name type="scientific">Paenibacillus abyssi</name>
    <dbReference type="NCBI Taxonomy" id="1340531"/>
    <lineage>
        <taxon>Bacteria</taxon>
        <taxon>Bacillati</taxon>
        <taxon>Bacillota</taxon>
        <taxon>Bacilli</taxon>
        <taxon>Bacillales</taxon>
        <taxon>Paenibacillaceae</taxon>
        <taxon>Paenibacillus</taxon>
    </lineage>
</organism>
<dbReference type="EMBL" id="BMGR01000004">
    <property type="protein sequence ID" value="GGF97548.1"/>
    <property type="molecule type" value="Genomic_DNA"/>
</dbReference>
<accession>A0A917FS82</accession>
<evidence type="ECO:0000256" key="1">
    <source>
        <dbReference type="ARBA" id="ARBA00001947"/>
    </source>
</evidence>
<protein>
    <submittedName>
        <fullName evidence="10">MBL fold metallo-hydrolase</fullName>
    </submittedName>
</protein>
<gene>
    <name evidence="10" type="ORF">GCM10010916_13470</name>
</gene>
<evidence type="ECO:0000256" key="2">
    <source>
        <dbReference type="ARBA" id="ARBA00007749"/>
    </source>
</evidence>
<evidence type="ECO:0000256" key="4">
    <source>
        <dbReference type="ARBA" id="ARBA00022801"/>
    </source>
</evidence>
<evidence type="ECO:0000256" key="7">
    <source>
        <dbReference type="ARBA" id="ARBA00034301"/>
    </source>
</evidence>
<evidence type="ECO:0000313" key="11">
    <source>
        <dbReference type="Proteomes" id="UP000644756"/>
    </source>
</evidence>
<sequence length="269" mass="30243">MKELMQRFDWRIYPLIVGEADVPQVLDAFWSLTREKSLVSVPIMAWLLMPMFEGEPILVDTGFRDADRCMKIQGLGPHRMNPEWTLETQLSKHGLKPEDIKTVILTHLHYDHAGGCALLSHAKFIIQRTELQAAAAPMVSPQLDFGGGALFYDRKDIADLIDPLWPRVQLIEGDEEVAPGVTCVLFANTHTPGSQAVYVQTSRGNAVILGDIARKVDLNINKGIPPGLFYDLEATYRAMKQIKKDADFILPSHDYEEVRKYSKGLPSEE</sequence>
<comment type="similarity">
    <text evidence="2">Belongs to the metallo-beta-lactamase superfamily.</text>
</comment>
<dbReference type="AlphaFoldDB" id="A0A917FS82"/>
<evidence type="ECO:0000256" key="5">
    <source>
        <dbReference type="ARBA" id="ARBA00022833"/>
    </source>
</evidence>
<keyword evidence="3" id="KW-0479">Metal-binding</keyword>
<evidence type="ECO:0000259" key="9">
    <source>
        <dbReference type="SMART" id="SM00849"/>
    </source>
</evidence>
<proteinExistence type="inferred from homology"/>
<keyword evidence="4" id="KW-0378">Hydrolase</keyword>
<reference evidence="10" key="2">
    <citation type="submission" date="2020-09" db="EMBL/GenBank/DDBJ databases">
        <authorList>
            <person name="Sun Q."/>
            <person name="Zhou Y."/>
        </authorList>
    </citation>
    <scope>NUCLEOTIDE SEQUENCE</scope>
    <source>
        <strain evidence="10">CGMCC 1.12987</strain>
    </source>
</reference>
<reference evidence="10" key="1">
    <citation type="journal article" date="2014" name="Int. J. Syst. Evol. Microbiol.">
        <title>Complete genome sequence of Corynebacterium casei LMG S-19264T (=DSM 44701T), isolated from a smear-ripened cheese.</title>
        <authorList>
            <consortium name="US DOE Joint Genome Institute (JGI-PGF)"/>
            <person name="Walter F."/>
            <person name="Albersmeier A."/>
            <person name="Kalinowski J."/>
            <person name="Ruckert C."/>
        </authorList>
    </citation>
    <scope>NUCLEOTIDE SEQUENCE</scope>
    <source>
        <strain evidence="10">CGMCC 1.12987</strain>
    </source>
</reference>